<proteinExistence type="predicted"/>
<gene>
    <name evidence="1" type="ORF">FCALED_LOCUS14715</name>
</gene>
<keyword evidence="2" id="KW-1185">Reference proteome</keyword>
<evidence type="ECO:0000313" key="2">
    <source>
        <dbReference type="Proteomes" id="UP000789570"/>
    </source>
</evidence>
<evidence type="ECO:0000313" key="1">
    <source>
        <dbReference type="EMBL" id="CAG8726735.1"/>
    </source>
</evidence>
<comment type="caution">
    <text evidence="1">The sequence shown here is derived from an EMBL/GenBank/DDBJ whole genome shotgun (WGS) entry which is preliminary data.</text>
</comment>
<reference evidence="1" key="1">
    <citation type="submission" date="2021-06" db="EMBL/GenBank/DDBJ databases">
        <authorList>
            <person name="Kallberg Y."/>
            <person name="Tangrot J."/>
            <person name="Rosling A."/>
        </authorList>
    </citation>
    <scope>NUCLEOTIDE SEQUENCE</scope>
    <source>
        <strain evidence="1">UK204</strain>
    </source>
</reference>
<organism evidence="1 2">
    <name type="scientific">Funneliformis caledonium</name>
    <dbReference type="NCBI Taxonomy" id="1117310"/>
    <lineage>
        <taxon>Eukaryota</taxon>
        <taxon>Fungi</taxon>
        <taxon>Fungi incertae sedis</taxon>
        <taxon>Mucoromycota</taxon>
        <taxon>Glomeromycotina</taxon>
        <taxon>Glomeromycetes</taxon>
        <taxon>Glomerales</taxon>
        <taxon>Glomeraceae</taxon>
        <taxon>Funneliformis</taxon>
    </lineage>
</organism>
<dbReference type="EMBL" id="CAJVPQ010011342">
    <property type="protein sequence ID" value="CAG8726735.1"/>
    <property type="molecule type" value="Genomic_DNA"/>
</dbReference>
<accession>A0A9N9IB81</accession>
<dbReference type="Proteomes" id="UP000789570">
    <property type="component" value="Unassembled WGS sequence"/>
</dbReference>
<sequence length="170" mass="19675">MITLPTIILTSPTESPPVTSEHISDMCEEMKVMFIRSQNPGCRLEYLAQHCLRFNNDLNFYAEEYVKINNISSTNEIPTVIKEDELFNNITIINTLKILLKKAFMLHLTLEVSHLTNYNMDNHHTLQQVKELDHLTSDLTIPNLTQKNATNQINISASALSRRRIRRSHR</sequence>
<protein>
    <submittedName>
        <fullName evidence="1">1588_t:CDS:1</fullName>
    </submittedName>
</protein>
<dbReference type="OrthoDB" id="2355457at2759"/>
<dbReference type="AlphaFoldDB" id="A0A9N9IB81"/>
<name>A0A9N9IB81_9GLOM</name>